<evidence type="ECO:0000313" key="1">
    <source>
        <dbReference type="EMBL" id="OLY44099.1"/>
    </source>
</evidence>
<accession>A0A1R0FB30</accession>
<sequence>MNSVIAVMLLVSCTDGFSACNAADDMVKVYPTHEACEADLLPSVNHIGKTNEMVFGQCIKADPDFVNGDLSIYWRVDENGDFIVEMTNDDSDDEELTVPLRKIDKPIASNDKVATKPAA</sequence>
<comment type="caution">
    <text evidence="1">The sequence shown here is derived from an EMBL/GenBank/DDBJ whole genome shotgun (WGS) entry which is preliminary data.</text>
</comment>
<dbReference type="Proteomes" id="UP000187344">
    <property type="component" value="Unassembled WGS sequence"/>
</dbReference>
<proteinExistence type="predicted"/>
<gene>
    <name evidence="1" type="ORF">PEB0149_015620</name>
</gene>
<name>A0A1R0FB30_9HYPH</name>
<dbReference type="OrthoDB" id="7923645at2"/>
<keyword evidence="2" id="KW-1185">Reference proteome</keyword>
<protein>
    <submittedName>
        <fullName evidence="1">Uncharacterized protein</fullName>
    </submittedName>
</protein>
<evidence type="ECO:0000313" key="2">
    <source>
        <dbReference type="Proteomes" id="UP000187344"/>
    </source>
</evidence>
<dbReference type="GeneID" id="92991275"/>
<dbReference type="EMBL" id="LXYT01000001">
    <property type="protein sequence ID" value="OLY44099.1"/>
    <property type="molecule type" value="Genomic_DNA"/>
</dbReference>
<dbReference type="AlphaFoldDB" id="A0A1R0FB30"/>
<dbReference type="RefSeq" id="WP_075869270.1">
    <property type="nucleotide sequence ID" value="NZ_CALYQA010000011.1"/>
</dbReference>
<reference evidence="1 2" key="1">
    <citation type="submission" date="2016-12" db="EMBL/GenBank/DDBJ databases">
        <title>Comparative genomics of Bartonella apis.</title>
        <authorList>
            <person name="Engel P."/>
        </authorList>
    </citation>
    <scope>NUCLEOTIDE SEQUENCE [LARGE SCALE GENOMIC DNA]</scope>
    <source>
        <strain evidence="1 2">PEB0149</strain>
    </source>
</reference>
<organism evidence="1 2">
    <name type="scientific">Bartonella apis</name>
    <dbReference type="NCBI Taxonomy" id="1686310"/>
    <lineage>
        <taxon>Bacteria</taxon>
        <taxon>Pseudomonadati</taxon>
        <taxon>Pseudomonadota</taxon>
        <taxon>Alphaproteobacteria</taxon>
        <taxon>Hyphomicrobiales</taxon>
        <taxon>Bartonellaceae</taxon>
        <taxon>Bartonella</taxon>
    </lineage>
</organism>